<keyword evidence="1" id="KW-0732">Signal</keyword>
<gene>
    <name evidence="2" type="primary">Acey_s0001.g471</name>
    <name evidence="2" type="synonym">Acey-D1046.2</name>
    <name evidence="2" type="ORF">Y032_0001g471</name>
</gene>
<evidence type="ECO:0000256" key="1">
    <source>
        <dbReference type="SAM" id="SignalP"/>
    </source>
</evidence>
<name>A0A016W426_9BILA</name>
<organism evidence="2 3">
    <name type="scientific">Ancylostoma ceylanicum</name>
    <dbReference type="NCBI Taxonomy" id="53326"/>
    <lineage>
        <taxon>Eukaryota</taxon>
        <taxon>Metazoa</taxon>
        <taxon>Ecdysozoa</taxon>
        <taxon>Nematoda</taxon>
        <taxon>Chromadorea</taxon>
        <taxon>Rhabditida</taxon>
        <taxon>Rhabditina</taxon>
        <taxon>Rhabditomorpha</taxon>
        <taxon>Strongyloidea</taxon>
        <taxon>Ancylostomatidae</taxon>
        <taxon>Ancylostomatinae</taxon>
        <taxon>Ancylostoma</taxon>
    </lineage>
</organism>
<evidence type="ECO:0000313" key="3">
    <source>
        <dbReference type="Proteomes" id="UP000024635"/>
    </source>
</evidence>
<proteinExistence type="predicted"/>
<protein>
    <submittedName>
        <fullName evidence="2">Uncharacterized protein</fullName>
    </submittedName>
</protein>
<reference evidence="3" key="1">
    <citation type="journal article" date="2015" name="Nat. Genet.">
        <title>The genome and transcriptome of the zoonotic hookworm Ancylostoma ceylanicum identify infection-specific gene families.</title>
        <authorList>
            <person name="Schwarz E.M."/>
            <person name="Hu Y."/>
            <person name="Antoshechkin I."/>
            <person name="Miller M.M."/>
            <person name="Sternberg P.W."/>
            <person name="Aroian R.V."/>
        </authorList>
    </citation>
    <scope>NUCLEOTIDE SEQUENCE</scope>
    <source>
        <strain evidence="3">HY135</strain>
    </source>
</reference>
<feature type="chain" id="PRO_5001490242" evidence="1">
    <location>
        <begin position="24"/>
        <end position="108"/>
    </location>
</feature>
<dbReference type="Proteomes" id="UP000024635">
    <property type="component" value="Unassembled WGS sequence"/>
</dbReference>
<dbReference type="EMBL" id="JARK01001337">
    <property type="protein sequence ID" value="EYC34564.1"/>
    <property type="molecule type" value="Genomic_DNA"/>
</dbReference>
<dbReference type="AlphaFoldDB" id="A0A016W426"/>
<comment type="caution">
    <text evidence="2">The sequence shown here is derived from an EMBL/GenBank/DDBJ whole genome shotgun (WGS) entry which is preliminary data.</text>
</comment>
<accession>A0A016W426</accession>
<dbReference type="OrthoDB" id="5845900at2759"/>
<evidence type="ECO:0000313" key="2">
    <source>
        <dbReference type="EMBL" id="EYC34564.1"/>
    </source>
</evidence>
<feature type="signal peptide" evidence="1">
    <location>
        <begin position="1"/>
        <end position="23"/>
    </location>
</feature>
<keyword evidence="3" id="KW-1185">Reference proteome</keyword>
<sequence>MLSVTMGIKLSLLQFTFYGSVYILQVCERHCGTFEVVACFGHLGHPHPSLRAPTSCTVRLQTAGGRIVAVHDVLEVAEVAEEFLPYEECINYEFADDKDEALDGLTAK</sequence>